<dbReference type="STRING" id="57664.SAMN05661003_12410"/>
<evidence type="ECO:0000313" key="2">
    <source>
        <dbReference type="Proteomes" id="UP000243205"/>
    </source>
</evidence>
<protein>
    <submittedName>
        <fullName evidence="1">Uncharacterized protein</fullName>
    </submittedName>
</protein>
<dbReference type="RefSeq" id="WP_320055550.1">
    <property type="nucleotide sequence ID" value="NZ_OY759968.1"/>
</dbReference>
<accession>A0A1G7EWF4</accession>
<dbReference type="Proteomes" id="UP000243205">
    <property type="component" value="Unassembled WGS sequence"/>
</dbReference>
<name>A0A1G7EWF4_9BACT</name>
<sequence>MSDARLCAAAGKRAEALELQRLTTVYHPLEDRMRLSGQLPSGEVVLLWVTQRLLSRVVAHLLAWLEQHSCADAGQTEVVQSLARPGGPGGAAPETPVPASGRPFLVESIDFSSSAQAVRLGFKVTLTPGEIKEIASLSLRQTALRQWLNILYAQWRQAGWPEALWPGWMTGAAALMVAEPARRVLH</sequence>
<dbReference type="AlphaFoldDB" id="A0A1G7EWF4"/>
<gene>
    <name evidence="1" type="ORF">SAMN05661003_12410</name>
</gene>
<reference evidence="2" key="1">
    <citation type="submission" date="2016-10" db="EMBL/GenBank/DDBJ databases">
        <authorList>
            <person name="Varghese N."/>
            <person name="Submissions S."/>
        </authorList>
    </citation>
    <scope>NUCLEOTIDE SEQUENCE [LARGE SCALE GENOMIC DNA]</scope>
    <source>
        <strain evidence="2">DSM 8987</strain>
    </source>
</reference>
<organism evidence="1 2">
    <name type="scientific">Desulfuromonas thiophila</name>
    <dbReference type="NCBI Taxonomy" id="57664"/>
    <lineage>
        <taxon>Bacteria</taxon>
        <taxon>Pseudomonadati</taxon>
        <taxon>Thermodesulfobacteriota</taxon>
        <taxon>Desulfuromonadia</taxon>
        <taxon>Desulfuromonadales</taxon>
        <taxon>Desulfuromonadaceae</taxon>
        <taxon>Desulfuromonas</taxon>
    </lineage>
</organism>
<evidence type="ECO:0000313" key="1">
    <source>
        <dbReference type="EMBL" id="SDE68020.1"/>
    </source>
</evidence>
<dbReference type="EMBL" id="FNAQ01000024">
    <property type="protein sequence ID" value="SDE68020.1"/>
    <property type="molecule type" value="Genomic_DNA"/>
</dbReference>
<proteinExistence type="predicted"/>
<keyword evidence="2" id="KW-1185">Reference proteome</keyword>